<dbReference type="InterPro" id="IPR010129">
    <property type="entry name" value="T1SS_HlyD"/>
</dbReference>
<name>A0A7Z7HS04_9PROT</name>
<sequence length="457" mass="50917">MKLGEWLRLLRRDAPDTEVERLLNAPIVIAPTDQQQPARWGKRVLLIGLGLFLLWALFVPLSQGVPAPGFVKVEGNRKTIQHLRGGIVDEILVKEGERVARDQPLLRLSPTQFSAQMNIVESQLVTVAAIEARLLAERDGRSSIRFPGFLDERHDQPAVQEAIQSQKELFNARRASLYGEERIGQEVIAGLDAQIAGLESQLASKDRQLELYNRELASLRPLFEQGFVPRNRMFELERAVAYLEGGRGDDAANKARAQRQIAETRLKILQSKEAFKKDVESQLTDIQAKAADLRERMVAASDDLDRVVLKAPTAGIVVDLTVHTVGGVVQPGQKLMDIVPEDEGLVVEVHIPPHLIDNVRSGLEADIHFSALDRTLVPTVPGKLTYVSADRMTDPRTETPYYVARVAVDPAELARLGSEKIQPGMPADVVIKMSQHSTLAYLFQPLLKRLRFAMTER</sequence>
<protein>
    <recommendedName>
        <fullName evidence="9">Membrane fusion protein (MFP) family protein</fullName>
    </recommendedName>
</protein>
<organism evidence="13 14">
    <name type="scientific">Sterolibacterium denitrificans</name>
    <dbReference type="NCBI Taxonomy" id="157592"/>
    <lineage>
        <taxon>Bacteria</taxon>
        <taxon>Pseudomonadati</taxon>
        <taxon>Pseudomonadota</taxon>
        <taxon>Betaproteobacteria</taxon>
        <taxon>Nitrosomonadales</taxon>
        <taxon>Sterolibacteriaceae</taxon>
        <taxon>Sterolibacterium</taxon>
    </lineage>
</organism>
<keyword evidence="14" id="KW-1185">Reference proteome</keyword>
<evidence type="ECO:0000256" key="2">
    <source>
        <dbReference type="ARBA" id="ARBA00009477"/>
    </source>
</evidence>
<evidence type="ECO:0000256" key="6">
    <source>
        <dbReference type="ARBA" id="ARBA00022692"/>
    </source>
</evidence>
<gene>
    <name evidence="13" type="ORF">SDENCHOL_20338</name>
</gene>
<dbReference type="GO" id="GO:0005886">
    <property type="term" value="C:plasma membrane"/>
    <property type="evidence" value="ECO:0007669"/>
    <property type="project" value="UniProtKB-SubCell"/>
</dbReference>
<accession>A0A7Z7HS04</accession>
<comment type="similarity">
    <text evidence="2 9">Belongs to the membrane fusion protein (MFP) (TC 8.A.1) family.</text>
</comment>
<dbReference type="EMBL" id="LT837803">
    <property type="protein sequence ID" value="SMB27248.1"/>
    <property type="molecule type" value="Genomic_DNA"/>
</dbReference>
<comment type="subcellular location">
    <subcellularLocation>
        <location evidence="1 9">Cell inner membrane</location>
        <topology evidence="1 9">Single-pass membrane protein</topology>
    </subcellularLocation>
</comment>
<dbReference type="PANTHER" id="PTHR30386:SF17">
    <property type="entry name" value="ALKALINE PROTEASE SECRETION PROTEIN APRE"/>
    <property type="match status" value="1"/>
</dbReference>
<dbReference type="PRINTS" id="PR01490">
    <property type="entry name" value="RTXTOXIND"/>
</dbReference>
<feature type="domain" description="AprE-like beta-barrel" evidence="12">
    <location>
        <begin position="345"/>
        <end position="433"/>
    </location>
</feature>
<evidence type="ECO:0000256" key="9">
    <source>
        <dbReference type="RuleBase" id="RU365093"/>
    </source>
</evidence>
<evidence type="ECO:0000256" key="1">
    <source>
        <dbReference type="ARBA" id="ARBA00004377"/>
    </source>
</evidence>
<evidence type="ECO:0000256" key="10">
    <source>
        <dbReference type="SAM" id="Coils"/>
    </source>
</evidence>
<keyword evidence="7 9" id="KW-1133">Transmembrane helix</keyword>
<dbReference type="AlphaFoldDB" id="A0A7Z7HS04"/>
<evidence type="ECO:0000313" key="13">
    <source>
        <dbReference type="EMBL" id="SMB27248.1"/>
    </source>
</evidence>
<dbReference type="Pfam" id="PF26002">
    <property type="entry name" value="Beta-barrel_AprE"/>
    <property type="match status" value="1"/>
</dbReference>
<feature type="coiled-coil region" evidence="10">
    <location>
        <begin position="252"/>
        <end position="303"/>
    </location>
</feature>
<dbReference type="GO" id="GO:0015031">
    <property type="term" value="P:protein transport"/>
    <property type="evidence" value="ECO:0007669"/>
    <property type="project" value="InterPro"/>
</dbReference>
<keyword evidence="10" id="KW-0175">Coiled coil</keyword>
<evidence type="ECO:0000256" key="8">
    <source>
        <dbReference type="ARBA" id="ARBA00023136"/>
    </source>
</evidence>
<evidence type="ECO:0000256" key="7">
    <source>
        <dbReference type="ARBA" id="ARBA00022989"/>
    </source>
</evidence>
<feature type="coiled-coil region" evidence="10">
    <location>
        <begin position="188"/>
        <end position="215"/>
    </location>
</feature>
<dbReference type="InterPro" id="IPR058982">
    <property type="entry name" value="Beta-barrel_AprE"/>
</dbReference>
<keyword evidence="6 9" id="KW-0812">Transmembrane</keyword>
<keyword evidence="5 9" id="KW-0997">Cell inner membrane</keyword>
<evidence type="ECO:0000259" key="11">
    <source>
        <dbReference type="Pfam" id="PF25994"/>
    </source>
</evidence>
<evidence type="ECO:0000313" key="14">
    <source>
        <dbReference type="Proteomes" id="UP000242886"/>
    </source>
</evidence>
<evidence type="ECO:0000256" key="4">
    <source>
        <dbReference type="ARBA" id="ARBA00022475"/>
    </source>
</evidence>
<dbReference type="RefSeq" id="WP_154716853.1">
    <property type="nucleotide sequence ID" value="NZ_LT837803.1"/>
</dbReference>
<feature type="transmembrane region" description="Helical" evidence="9">
    <location>
        <begin position="44"/>
        <end position="62"/>
    </location>
</feature>
<dbReference type="Proteomes" id="UP000242886">
    <property type="component" value="Chromosome SDENCHOL"/>
</dbReference>
<dbReference type="InterPro" id="IPR050739">
    <property type="entry name" value="MFP"/>
</dbReference>
<feature type="domain" description="AprE-like long alpha-helical hairpin" evidence="11">
    <location>
        <begin position="114"/>
        <end position="302"/>
    </location>
</feature>
<dbReference type="Pfam" id="PF25994">
    <property type="entry name" value="HH_AprE"/>
    <property type="match status" value="1"/>
</dbReference>
<reference evidence="13" key="1">
    <citation type="submission" date="2017-03" db="EMBL/GenBank/DDBJ databases">
        <authorList>
            <consortium name="AG Boll"/>
        </authorList>
    </citation>
    <scope>NUCLEOTIDE SEQUENCE [LARGE SCALE GENOMIC DNA]</scope>
    <source>
        <strain evidence="13">Chol</strain>
    </source>
</reference>
<dbReference type="InterPro" id="IPR058781">
    <property type="entry name" value="HH_AprE-like"/>
</dbReference>
<keyword evidence="4 9" id="KW-1003">Cell membrane</keyword>
<keyword evidence="8 9" id="KW-0472">Membrane</keyword>
<evidence type="ECO:0000256" key="5">
    <source>
        <dbReference type="ARBA" id="ARBA00022519"/>
    </source>
</evidence>
<dbReference type="PANTHER" id="PTHR30386">
    <property type="entry name" value="MEMBRANE FUSION SUBUNIT OF EMRAB-TOLC MULTIDRUG EFFLUX PUMP"/>
    <property type="match status" value="1"/>
</dbReference>
<dbReference type="Gene3D" id="2.40.30.170">
    <property type="match status" value="1"/>
</dbReference>
<evidence type="ECO:0000259" key="12">
    <source>
        <dbReference type="Pfam" id="PF26002"/>
    </source>
</evidence>
<dbReference type="NCBIfam" id="TIGR01843">
    <property type="entry name" value="type_I_hlyD"/>
    <property type="match status" value="1"/>
</dbReference>
<evidence type="ECO:0000256" key="3">
    <source>
        <dbReference type="ARBA" id="ARBA00022448"/>
    </source>
</evidence>
<proteinExistence type="inferred from homology"/>
<keyword evidence="3 9" id="KW-0813">Transport</keyword>